<protein>
    <submittedName>
        <fullName evidence="1">Uncharacterized protein</fullName>
    </submittedName>
</protein>
<dbReference type="EMBL" id="CAAALY010127357">
    <property type="protein sequence ID" value="VEL31860.1"/>
    <property type="molecule type" value="Genomic_DNA"/>
</dbReference>
<name>A0A3S5BNF5_9PLAT</name>
<dbReference type="Proteomes" id="UP000784294">
    <property type="component" value="Unassembled WGS sequence"/>
</dbReference>
<comment type="caution">
    <text evidence="1">The sequence shown here is derived from an EMBL/GenBank/DDBJ whole genome shotgun (WGS) entry which is preliminary data.</text>
</comment>
<accession>A0A3S5BNF5</accession>
<reference evidence="1" key="1">
    <citation type="submission" date="2018-11" db="EMBL/GenBank/DDBJ databases">
        <authorList>
            <consortium name="Pathogen Informatics"/>
        </authorList>
    </citation>
    <scope>NUCLEOTIDE SEQUENCE</scope>
</reference>
<keyword evidence="2" id="KW-1185">Reference proteome</keyword>
<dbReference type="AlphaFoldDB" id="A0A3S5BNF5"/>
<organism evidence="1 2">
    <name type="scientific">Protopolystoma xenopodis</name>
    <dbReference type="NCBI Taxonomy" id="117903"/>
    <lineage>
        <taxon>Eukaryota</taxon>
        <taxon>Metazoa</taxon>
        <taxon>Spiralia</taxon>
        <taxon>Lophotrochozoa</taxon>
        <taxon>Platyhelminthes</taxon>
        <taxon>Monogenea</taxon>
        <taxon>Polyopisthocotylea</taxon>
        <taxon>Polystomatidea</taxon>
        <taxon>Polystomatidae</taxon>
        <taxon>Protopolystoma</taxon>
    </lineage>
</organism>
<gene>
    <name evidence="1" type="ORF">PXEA_LOCUS25300</name>
</gene>
<proteinExistence type="predicted"/>
<evidence type="ECO:0000313" key="2">
    <source>
        <dbReference type="Proteomes" id="UP000784294"/>
    </source>
</evidence>
<sequence>MTRAGVQPGLWLLEKPWNTWKMRFIWLHKVILGVAVICMGEEVVDRTMRQEGEEKEEGVTKNDSLDLHKVGLQLLRM</sequence>
<evidence type="ECO:0000313" key="1">
    <source>
        <dbReference type="EMBL" id="VEL31860.1"/>
    </source>
</evidence>